<accession>A0ABW4TYU8</accession>
<comment type="caution">
    <text evidence="2">The sequence shown here is derived from an EMBL/GenBank/DDBJ whole genome shotgun (WGS) entry which is preliminary data.</text>
</comment>
<name>A0ABW4TYU8_9SPHN</name>
<sequence length="70" mass="7543">MATNPASPALKPRTIQINDAAAYLSISRSSIYRLIETKRVRSIKVGRRTLVDVASLDAFVTNAPTVTLAA</sequence>
<dbReference type="NCBIfam" id="TIGR01764">
    <property type="entry name" value="excise"/>
    <property type="match status" value="1"/>
</dbReference>
<dbReference type="InterPro" id="IPR010093">
    <property type="entry name" value="SinI_DNA-bd"/>
</dbReference>
<dbReference type="InterPro" id="IPR041657">
    <property type="entry name" value="HTH_17"/>
</dbReference>
<keyword evidence="3" id="KW-1185">Reference proteome</keyword>
<evidence type="ECO:0000313" key="2">
    <source>
        <dbReference type="EMBL" id="MFD1950671.1"/>
    </source>
</evidence>
<organism evidence="2 3">
    <name type="scientific">Sphingomonas arantia</name>
    <dbReference type="NCBI Taxonomy" id="1460676"/>
    <lineage>
        <taxon>Bacteria</taxon>
        <taxon>Pseudomonadati</taxon>
        <taxon>Pseudomonadota</taxon>
        <taxon>Alphaproteobacteria</taxon>
        <taxon>Sphingomonadales</taxon>
        <taxon>Sphingomonadaceae</taxon>
        <taxon>Sphingomonas</taxon>
    </lineage>
</organism>
<evidence type="ECO:0000259" key="1">
    <source>
        <dbReference type="Pfam" id="PF12728"/>
    </source>
</evidence>
<dbReference type="EMBL" id="JBHUGS010000002">
    <property type="protein sequence ID" value="MFD1950671.1"/>
    <property type="molecule type" value="Genomic_DNA"/>
</dbReference>
<evidence type="ECO:0000313" key="3">
    <source>
        <dbReference type="Proteomes" id="UP001597400"/>
    </source>
</evidence>
<proteinExistence type="predicted"/>
<gene>
    <name evidence="2" type="ORF">ACFSGX_07815</name>
</gene>
<dbReference type="Proteomes" id="UP001597400">
    <property type="component" value="Unassembled WGS sequence"/>
</dbReference>
<reference evidence="3" key="1">
    <citation type="journal article" date="2019" name="Int. J. Syst. Evol. Microbiol.">
        <title>The Global Catalogue of Microorganisms (GCM) 10K type strain sequencing project: providing services to taxonomists for standard genome sequencing and annotation.</title>
        <authorList>
            <consortium name="The Broad Institute Genomics Platform"/>
            <consortium name="The Broad Institute Genome Sequencing Center for Infectious Disease"/>
            <person name="Wu L."/>
            <person name="Ma J."/>
        </authorList>
    </citation>
    <scope>NUCLEOTIDE SEQUENCE [LARGE SCALE GENOMIC DNA]</scope>
    <source>
        <strain evidence="3">CGMCC 1.12702</strain>
    </source>
</reference>
<dbReference type="Pfam" id="PF12728">
    <property type="entry name" value="HTH_17"/>
    <property type="match status" value="1"/>
</dbReference>
<protein>
    <submittedName>
        <fullName evidence="2">Helix-turn-helix domain-containing protein</fullName>
    </submittedName>
</protein>
<dbReference type="RefSeq" id="WP_380928866.1">
    <property type="nucleotide sequence ID" value="NZ_JBHUGS010000002.1"/>
</dbReference>
<feature type="domain" description="Helix-turn-helix" evidence="1">
    <location>
        <begin position="17"/>
        <end position="62"/>
    </location>
</feature>